<feature type="binding site" evidence="6">
    <location>
        <position position="31"/>
    </location>
    <ligand>
        <name>Na(+)</name>
        <dbReference type="ChEBI" id="CHEBI:29101"/>
        <label>1</label>
    </ligand>
</feature>
<evidence type="ECO:0000256" key="4">
    <source>
        <dbReference type="ARBA" id="ARBA00022989"/>
    </source>
</evidence>
<accession>A0A0R3SG87</accession>
<evidence type="ECO:0000256" key="3">
    <source>
        <dbReference type="ARBA" id="ARBA00022692"/>
    </source>
</evidence>
<sequence length="50" mass="5547">MQVTYQQSAPINRATWGGKIEFVLSCISYAVGLGNVWRFPYLCHKNGGGK</sequence>
<proteinExistence type="predicted"/>
<dbReference type="EMBL" id="UYSG01001307">
    <property type="protein sequence ID" value="VDL40591.1"/>
    <property type="molecule type" value="Genomic_DNA"/>
</dbReference>
<dbReference type="PANTHER" id="PTHR11616">
    <property type="entry name" value="SODIUM/CHLORIDE DEPENDENT TRANSPORTER"/>
    <property type="match status" value="1"/>
</dbReference>
<evidence type="ECO:0000313" key="7">
    <source>
        <dbReference type="EMBL" id="VDL40591.1"/>
    </source>
</evidence>
<keyword evidence="2" id="KW-0813">Transport</keyword>
<dbReference type="Pfam" id="PF00209">
    <property type="entry name" value="SNF"/>
    <property type="match status" value="1"/>
</dbReference>
<evidence type="ECO:0000256" key="1">
    <source>
        <dbReference type="ARBA" id="ARBA00004141"/>
    </source>
</evidence>
<evidence type="ECO:0000313" key="9">
    <source>
        <dbReference type="WBParaSite" id="HDID_0000390001-mRNA-1"/>
    </source>
</evidence>
<evidence type="ECO:0000256" key="6">
    <source>
        <dbReference type="PIRSR" id="PIRSR600175-1"/>
    </source>
</evidence>
<dbReference type="SUPFAM" id="SSF161070">
    <property type="entry name" value="SNF-like"/>
    <property type="match status" value="1"/>
</dbReference>
<keyword evidence="5" id="KW-0472">Membrane</keyword>
<keyword evidence="4" id="KW-1133">Transmembrane helix</keyword>
<dbReference type="OrthoDB" id="6581954at2759"/>
<protein>
    <submittedName>
        <fullName evidence="9">Transporter</fullName>
    </submittedName>
</protein>
<dbReference type="PROSITE" id="PS50267">
    <property type="entry name" value="NA_NEUROTRAN_SYMP_3"/>
    <property type="match status" value="1"/>
</dbReference>
<dbReference type="WBParaSite" id="HDID_0000390001-mRNA-1">
    <property type="protein sequence ID" value="HDID_0000390001-mRNA-1"/>
    <property type="gene ID" value="HDID_0000390001"/>
</dbReference>
<organism evidence="9">
    <name type="scientific">Hymenolepis diminuta</name>
    <name type="common">Rat tapeworm</name>
    <dbReference type="NCBI Taxonomy" id="6216"/>
    <lineage>
        <taxon>Eukaryota</taxon>
        <taxon>Metazoa</taxon>
        <taxon>Spiralia</taxon>
        <taxon>Lophotrochozoa</taxon>
        <taxon>Platyhelminthes</taxon>
        <taxon>Cestoda</taxon>
        <taxon>Eucestoda</taxon>
        <taxon>Cyclophyllidea</taxon>
        <taxon>Hymenolepididae</taxon>
        <taxon>Hymenolepis</taxon>
    </lineage>
</organism>
<dbReference type="AlphaFoldDB" id="A0A0R3SG87"/>
<dbReference type="Proteomes" id="UP000274504">
    <property type="component" value="Unassembled WGS sequence"/>
</dbReference>
<dbReference type="InterPro" id="IPR037272">
    <property type="entry name" value="SNS_sf"/>
</dbReference>
<evidence type="ECO:0000256" key="5">
    <source>
        <dbReference type="ARBA" id="ARBA00023136"/>
    </source>
</evidence>
<feature type="binding site" evidence="6">
    <location>
        <position position="35"/>
    </location>
    <ligand>
        <name>Na(+)</name>
        <dbReference type="ChEBI" id="CHEBI:29101"/>
        <label>1</label>
    </ligand>
</feature>
<dbReference type="InterPro" id="IPR000175">
    <property type="entry name" value="Na/ntran_symport"/>
</dbReference>
<feature type="binding site" evidence="6">
    <location>
        <position position="30"/>
    </location>
    <ligand>
        <name>Na(+)</name>
        <dbReference type="ChEBI" id="CHEBI:29101"/>
        <label>1</label>
    </ligand>
</feature>
<keyword evidence="6" id="KW-0915">Sodium</keyword>
<dbReference type="GO" id="GO:0046872">
    <property type="term" value="F:metal ion binding"/>
    <property type="evidence" value="ECO:0007669"/>
    <property type="project" value="UniProtKB-KW"/>
</dbReference>
<dbReference type="PANTHER" id="PTHR11616:SF240">
    <property type="entry name" value="BLOATED TUBULES, ISOFORM B-RELATED"/>
    <property type="match status" value="1"/>
</dbReference>
<keyword evidence="3" id="KW-0812">Transmembrane</keyword>
<evidence type="ECO:0000256" key="2">
    <source>
        <dbReference type="ARBA" id="ARBA00022448"/>
    </source>
</evidence>
<evidence type="ECO:0000313" key="8">
    <source>
        <dbReference type="Proteomes" id="UP000274504"/>
    </source>
</evidence>
<reference evidence="9" key="1">
    <citation type="submission" date="2017-02" db="UniProtKB">
        <authorList>
            <consortium name="WormBaseParasite"/>
        </authorList>
    </citation>
    <scope>IDENTIFICATION</scope>
</reference>
<keyword evidence="6" id="KW-0479">Metal-binding</keyword>
<dbReference type="GO" id="GO:0005886">
    <property type="term" value="C:plasma membrane"/>
    <property type="evidence" value="ECO:0007669"/>
    <property type="project" value="TreeGrafter"/>
</dbReference>
<comment type="subcellular location">
    <subcellularLocation>
        <location evidence="1">Membrane</location>
        <topology evidence="1">Multi-pass membrane protein</topology>
    </subcellularLocation>
</comment>
<gene>
    <name evidence="7" type="ORF">HDID_LOCUS3898</name>
</gene>
<name>A0A0R3SG87_HYMDI</name>
<dbReference type="GO" id="GO:0006865">
    <property type="term" value="P:amino acid transport"/>
    <property type="evidence" value="ECO:0007669"/>
    <property type="project" value="TreeGrafter"/>
</dbReference>
<reference evidence="7 8" key="2">
    <citation type="submission" date="2018-11" db="EMBL/GenBank/DDBJ databases">
        <authorList>
            <consortium name="Pathogen Informatics"/>
        </authorList>
    </citation>
    <scope>NUCLEOTIDE SEQUENCE [LARGE SCALE GENOMIC DNA]</scope>
</reference>
<dbReference type="GO" id="GO:0035725">
    <property type="term" value="P:sodium ion transmembrane transport"/>
    <property type="evidence" value="ECO:0007669"/>
    <property type="project" value="TreeGrafter"/>
</dbReference>